<accession>A0ABP0Z1D6</accession>
<name>A0ABP0Z1D6_9ROSI</name>
<dbReference type="Proteomes" id="UP001642487">
    <property type="component" value="Chromosome 7"/>
</dbReference>
<gene>
    <name evidence="1" type="ORF">CITCOLO1_LOCUS17881</name>
</gene>
<organism evidence="1 2">
    <name type="scientific">Citrullus colocynthis</name>
    <name type="common">colocynth</name>
    <dbReference type="NCBI Taxonomy" id="252529"/>
    <lineage>
        <taxon>Eukaryota</taxon>
        <taxon>Viridiplantae</taxon>
        <taxon>Streptophyta</taxon>
        <taxon>Embryophyta</taxon>
        <taxon>Tracheophyta</taxon>
        <taxon>Spermatophyta</taxon>
        <taxon>Magnoliopsida</taxon>
        <taxon>eudicotyledons</taxon>
        <taxon>Gunneridae</taxon>
        <taxon>Pentapetalae</taxon>
        <taxon>rosids</taxon>
        <taxon>fabids</taxon>
        <taxon>Cucurbitales</taxon>
        <taxon>Cucurbitaceae</taxon>
        <taxon>Benincaseae</taxon>
        <taxon>Citrullus</taxon>
    </lineage>
</organism>
<dbReference type="EMBL" id="OZ021741">
    <property type="protein sequence ID" value="CAK9325615.1"/>
    <property type="molecule type" value="Genomic_DNA"/>
</dbReference>
<keyword evidence="2" id="KW-1185">Reference proteome</keyword>
<sequence length="92" mass="10316">MLLKEPFKHGSAFESADRVIKVVCFVGEAYNRLNSFVDSTEGNYFYTKSTFGVEESEISWILDNCIITFQLIVFPSCNSSTQPKAGFEGKAE</sequence>
<evidence type="ECO:0000313" key="1">
    <source>
        <dbReference type="EMBL" id="CAK9325615.1"/>
    </source>
</evidence>
<reference evidence="1 2" key="1">
    <citation type="submission" date="2024-03" db="EMBL/GenBank/DDBJ databases">
        <authorList>
            <person name="Gkanogiannis A."/>
            <person name="Becerra Lopez-Lavalle L."/>
        </authorList>
    </citation>
    <scope>NUCLEOTIDE SEQUENCE [LARGE SCALE GENOMIC DNA]</scope>
</reference>
<evidence type="ECO:0000313" key="2">
    <source>
        <dbReference type="Proteomes" id="UP001642487"/>
    </source>
</evidence>
<proteinExistence type="predicted"/>
<protein>
    <submittedName>
        <fullName evidence="1">Uncharacterized protein</fullName>
    </submittedName>
</protein>